<keyword evidence="1" id="KW-0175">Coiled coil</keyword>
<accession>A0A939BVT7</accession>
<comment type="caution">
    <text evidence="3">The sequence shown here is derived from an EMBL/GenBank/DDBJ whole genome shotgun (WGS) entry which is preliminary data.</text>
</comment>
<dbReference type="RefSeq" id="WP_205259805.1">
    <property type="nucleotide sequence ID" value="NZ_JAERWK010000008.1"/>
</dbReference>
<organism evidence="3 4">
    <name type="scientific">Nakamurella leprariae</name>
    <dbReference type="NCBI Taxonomy" id="2803911"/>
    <lineage>
        <taxon>Bacteria</taxon>
        <taxon>Bacillati</taxon>
        <taxon>Actinomycetota</taxon>
        <taxon>Actinomycetes</taxon>
        <taxon>Nakamurellales</taxon>
        <taxon>Nakamurellaceae</taxon>
        <taxon>Nakamurella</taxon>
    </lineage>
</organism>
<protein>
    <recommendedName>
        <fullName evidence="5">DivIVA domain-containing protein</fullName>
    </recommendedName>
</protein>
<dbReference type="AlphaFoldDB" id="A0A939BVT7"/>
<dbReference type="Proteomes" id="UP000663792">
    <property type="component" value="Unassembled WGS sequence"/>
</dbReference>
<sequence>MSSNEWMPAQAPFDIVRRGFDPEQVTAHLERLEYDLRIATANRDATNQRLTELTDQLSSVQAESDGLRAELDRLALEPVSMTGLSDRMQRMIRIAEEEAAEIRARAVADADQLRSELTAAVAAQRAERETFDDERERTRRQLADQVRDLLAEAGTEAEATRAQARREAETSVATATAEADRTLADARGKAQRAVTAARNEADQTLAAARAEAEQTLTAARTEAEQTRVAADRMLAEARSEAETTVQAARAEAEATLTAARAEAASLNASSAAERDRLDAESAARRAQVEEDFEIASQARRAEFHQRLTEREQLSIADAEHRIASADQQARTLVADATEQSAELVRRATAQARQRVAEADDAVRRLTDLRGAVLGQMEVLREHLAGVDAQVASAPALVAPPAAEVGRPVTDDFPEDPAARPTGYPADFAEQPLPLGDQPFAQDARPDDLGDAAVPAVPADGDELVPGDPIAGPDDRPADPAAGTGDTHRIDAGAPAQPLPEQDEHRGWSFTGRRR</sequence>
<evidence type="ECO:0000256" key="1">
    <source>
        <dbReference type="SAM" id="Coils"/>
    </source>
</evidence>
<feature type="region of interest" description="Disordered" evidence="2">
    <location>
        <begin position="402"/>
        <end position="514"/>
    </location>
</feature>
<dbReference type="EMBL" id="JAERWK010000008">
    <property type="protein sequence ID" value="MBM9466853.1"/>
    <property type="molecule type" value="Genomic_DNA"/>
</dbReference>
<feature type="coiled-coil region" evidence="1">
    <location>
        <begin position="29"/>
        <end position="141"/>
    </location>
</feature>
<name>A0A939BVT7_9ACTN</name>
<gene>
    <name evidence="3" type="ORF">JL106_06100</name>
</gene>
<evidence type="ECO:0000313" key="4">
    <source>
        <dbReference type="Proteomes" id="UP000663792"/>
    </source>
</evidence>
<reference evidence="3" key="1">
    <citation type="submission" date="2021-01" db="EMBL/GenBank/DDBJ databases">
        <title>YIM 132084 draft genome.</title>
        <authorList>
            <person name="An D."/>
        </authorList>
    </citation>
    <scope>NUCLEOTIDE SEQUENCE</scope>
    <source>
        <strain evidence="3">YIM 132084</strain>
    </source>
</reference>
<feature type="region of interest" description="Disordered" evidence="2">
    <location>
        <begin position="154"/>
        <end position="176"/>
    </location>
</feature>
<evidence type="ECO:0000313" key="3">
    <source>
        <dbReference type="EMBL" id="MBM9466853.1"/>
    </source>
</evidence>
<proteinExistence type="predicted"/>
<feature type="coiled-coil region" evidence="1">
    <location>
        <begin position="209"/>
        <end position="269"/>
    </location>
</feature>
<keyword evidence="4" id="KW-1185">Reference proteome</keyword>
<evidence type="ECO:0008006" key="5">
    <source>
        <dbReference type="Google" id="ProtNLM"/>
    </source>
</evidence>
<evidence type="ECO:0000256" key="2">
    <source>
        <dbReference type="SAM" id="MobiDB-lite"/>
    </source>
</evidence>